<keyword evidence="3" id="KW-1185">Reference proteome</keyword>
<dbReference type="STRING" id="1178516.AWR27_15100"/>
<dbReference type="AlphaFoldDB" id="A0A1P9WYS8"/>
<dbReference type="Gene3D" id="3.90.1720.60">
    <property type="match status" value="1"/>
</dbReference>
<name>A0A1P9WYS8_9BACT</name>
<accession>A0A1P9WYS8</accession>
<dbReference type="InterPro" id="IPR057402">
    <property type="entry name" value="AIM3_BBC1_C"/>
</dbReference>
<dbReference type="Pfam" id="PF25459">
    <property type="entry name" value="AIM3_BBC1_C"/>
    <property type="match status" value="1"/>
</dbReference>
<organism evidence="2 3">
    <name type="scientific">Spirosoma montaniterrae</name>
    <dbReference type="NCBI Taxonomy" id="1178516"/>
    <lineage>
        <taxon>Bacteria</taxon>
        <taxon>Pseudomonadati</taxon>
        <taxon>Bacteroidota</taxon>
        <taxon>Cytophagia</taxon>
        <taxon>Cytophagales</taxon>
        <taxon>Cytophagaceae</taxon>
        <taxon>Spirosoma</taxon>
    </lineage>
</organism>
<proteinExistence type="predicted"/>
<reference evidence="2 3" key="1">
    <citation type="submission" date="2016-01" db="EMBL/GenBank/DDBJ databases">
        <authorList>
            <person name="Oliw E.H."/>
        </authorList>
    </citation>
    <scope>NUCLEOTIDE SEQUENCE [LARGE SCALE GENOMIC DNA]</scope>
    <source>
        <strain evidence="2 3">DY10</strain>
    </source>
</reference>
<dbReference type="Proteomes" id="UP000187941">
    <property type="component" value="Chromosome"/>
</dbReference>
<dbReference type="EMBL" id="CP014263">
    <property type="protein sequence ID" value="AQG80532.1"/>
    <property type="molecule type" value="Genomic_DNA"/>
</dbReference>
<gene>
    <name evidence="2" type="ORF">AWR27_15100</name>
</gene>
<protein>
    <recommendedName>
        <fullName evidence="1">BBC1/AIM3 cysteine proteinase-fold domain-containing protein</fullName>
    </recommendedName>
</protein>
<dbReference type="RefSeq" id="WP_077131959.1">
    <property type="nucleotide sequence ID" value="NZ_CP014263.1"/>
</dbReference>
<feature type="domain" description="BBC1/AIM3 cysteine proteinase-fold" evidence="1">
    <location>
        <begin position="4"/>
        <end position="150"/>
    </location>
</feature>
<evidence type="ECO:0000313" key="3">
    <source>
        <dbReference type="Proteomes" id="UP000187941"/>
    </source>
</evidence>
<evidence type="ECO:0000313" key="2">
    <source>
        <dbReference type="EMBL" id="AQG80532.1"/>
    </source>
</evidence>
<dbReference type="OrthoDB" id="956965at2"/>
<sequence length="153" mass="17078">MPGIGDNIRTFARNRRGQQVGNGECWTLVETALRNAGARTSNDIMGADNVTEDADYVWGEEVNAADARPGDIVQFRDYRYDLSSETSTEWQERPHHTAIIDTINSDGTIQVFESNVGGSRRVQRNRLFLRSGSVGNSSVTVTGRIWVYRPQAK</sequence>
<evidence type="ECO:0000259" key="1">
    <source>
        <dbReference type="Pfam" id="PF25459"/>
    </source>
</evidence>
<dbReference type="KEGG" id="smon:AWR27_15100"/>